<dbReference type="STRING" id="1742972.COMA1_30106"/>
<feature type="transmembrane region" description="Helical" evidence="1">
    <location>
        <begin position="128"/>
        <end position="148"/>
    </location>
</feature>
<gene>
    <name evidence="3" type="ORF">COMA1_30106</name>
</gene>
<evidence type="ECO:0000313" key="3">
    <source>
        <dbReference type="EMBL" id="CUS36534.1"/>
    </source>
</evidence>
<feature type="domain" description="Acyltransferase 3" evidence="2">
    <location>
        <begin position="9"/>
        <end position="307"/>
    </location>
</feature>
<feature type="transmembrane region" description="Helical" evidence="1">
    <location>
        <begin position="12"/>
        <end position="32"/>
    </location>
</feature>
<sequence length="332" mass="37162">MSRDNHRNSALDFTKGVLVLLMLLYHWINYFVSTEGAIYTYIRFITPSFIFITGFLVSSVYPRRHGLNYNHVFGRLLQRGIKLLVIFTALNVISNILFAANYRGQLPGIIGFFDRAADIYISGNAKSLFWVLLPISYFLPVAGSLLIICGGNRLLLCGVCCLVVLGVTASSLWSVSSPNLEMLGFGILGLACGTYPIDRLNDLYKYPFEFGALYLVYTVAISIWGVPYILQLVGVSLTVCLIYMIGIRHLVMKVAYDWIVMLGQYSLFGYIAQIGILHLVHKFIDYFDLPSIMALGISLTIACVLTIVTVLVLDEARKNIAVIRNMYQLVFA</sequence>
<evidence type="ECO:0000256" key="1">
    <source>
        <dbReference type="SAM" id="Phobius"/>
    </source>
</evidence>
<feature type="transmembrane region" description="Helical" evidence="1">
    <location>
        <begin position="81"/>
        <end position="100"/>
    </location>
</feature>
<feature type="transmembrane region" description="Helical" evidence="1">
    <location>
        <begin position="292"/>
        <end position="313"/>
    </location>
</feature>
<dbReference type="Pfam" id="PF01757">
    <property type="entry name" value="Acyl_transf_3"/>
    <property type="match status" value="1"/>
</dbReference>
<keyword evidence="1" id="KW-1133">Transmembrane helix</keyword>
<dbReference type="EMBL" id="CZQA01000009">
    <property type="protein sequence ID" value="CUS36534.1"/>
    <property type="molecule type" value="Genomic_DNA"/>
</dbReference>
<dbReference type="GO" id="GO:0016747">
    <property type="term" value="F:acyltransferase activity, transferring groups other than amino-acyl groups"/>
    <property type="evidence" value="ECO:0007669"/>
    <property type="project" value="InterPro"/>
</dbReference>
<evidence type="ECO:0000313" key="4">
    <source>
        <dbReference type="Proteomes" id="UP000199032"/>
    </source>
</evidence>
<dbReference type="Proteomes" id="UP000199032">
    <property type="component" value="Unassembled WGS sequence"/>
</dbReference>
<feature type="transmembrane region" description="Helical" evidence="1">
    <location>
        <begin position="258"/>
        <end position="280"/>
    </location>
</feature>
<feature type="transmembrane region" description="Helical" evidence="1">
    <location>
        <begin position="38"/>
        <end position="61"/>
    </location>
</feature>
<accession>A0A0S4LKS2</accession>
<dbReference type="InterPro" id="IPR002656">
    <property type="entry name" value="Acyl_transf_3_dom"/>
</dbReference>
<protein>
    <recommendedName>
        <fullName evidence="2">Acyltransferase 3 domain-containing protein</fullName>
    </recommendedName>
</protein>
<feature type="transmembrane region" description="Helical" evidence="1">
    <location>
        <begin position="155"/>
        <end position="176"/>
    </location>
</feature>
<keyword evidence="1" id="KW-0472">Membrane</keyword>
<reference evidence="3" key="1">
    <citation type="submission" date="2015-10" db="EMBL/GenBank/DDBJ databases">
        <authorList>
            <person name="Gilbert D.G."/>
        </authorList>
    </citation>
    <scope>NUCLEOTIDE SEQUENCE [LARGE SCALE GENOMIC DNA]</scope>
    <source>
        <strain evidence="3">COMA1</strain>
    </source>
</reference>
<proteinExistence type="predicted"/>
<keyword evidence="1" id="KW-0812">Transmembrane</keyword>
<feature type="transmembrane region" description="Helical" evidence="1">
    <location>
        <begin position="232"/>
        <end position="251"/>
    </location>
</feature>
<name>A0A0S4LKS2_9BACT</name>
<dbReference type="AlphaFoldDB" id="A0A0S4LKS2"/>
<evidence type="ECO:0000259" key="2">
    <source>
        <dbReference type="Pfam" id="PF01757"/>
    </source>
</evidence>
<keyword evidence="4" id="KW-1185">Reference proteome</keyword>
<organism evidence="3 4">
    <name type="scientific">Candidatus Nitrospira nitrosa</name>
    <dbReference type="NCBI Taxonomy" id="1742972"/>
    <lineage>
        <taxon>Bacteria</taxon>
        <taxon>Pseudomonadati</taxon>
        <taxon>Nitrospirota</taxon>
        <taxon>Nitrospiria</taxon>
        <taxon>Nitrospirales</taxon>
        <taxon>Nitrospiraceae</taxon>
        <taxon>Nitrospira</taxon>
    </lineage>
</organism>